<proteinExistence type="predicted"/>
<accession>A0A917QP40</accession>
<evidence type="ECO:0000313" key="1">
    <source>
        <dbReference type="EMBL" id="GGK61781.1"/>
    </source>
</evidence>
<dbReference type="RefSeq" id="WP_189160921.1">
    <property type="nucleotide sequence ID" value="NZ_BMNT01000001.1"/>
</dbReference>
<organism evidence="1 2">
    <name type="scientific">Sphaerisporangium melleum</name>
    <dbReference type="NCBI Taxonomy" id="321316"/>
    <lineage>
        <taxon>Bacteria</taxon>
        <taxon>Bacillati</taxon>
        <taxon>Actinomycetota</taxon>
        <taxon>Actinomycetes</taxon>
        <taxon>Streptosporangiales</taxon>
        <taxon>Streptosporangiaceae</taxon>
        <taxon>Sphaerisporangium</taxon>
    </lineage>
</organism>
<evidence type="ECO:0000313" key="2">
    <source>
        <dbReference type="Proteomes" id="UP000645217"/>
    </source>
</evidence>
<protein>
    <submittedName>
        <fullName evidence="1">Uncharacterized protein</fullName>
    </submittedName>
</protein>
<gene>
    <name evidence="1" type="ORF">GCM10007964_01200</name>
</gene>
<dbReference type="AlphaFoldDB" id="A0A917QP40"/>
<reference evidence="1" key="1">
    <citation type="journal article" date="2014" name="Int. J. Syst. Evol. Microbiol.">
        <title>Complete genome sequence of Corynebacterium casei LMG S-19264T (=DSM 44701T), isolated from a smear-ripened cheese.</title>
        <authorList>
            <consortium name="US DOE Joint Genome Institute (JGI-PGF)"/>
            <person name="Walter F."/>
            <person name="Albersmeier A."/>
            <person name="Kalinowski J."/>
            <person name="Ruckert C."/>
        </authorList>
    </citation>
    <scope>NUCLEOTIDE SEQUENCE</scope>
    <source>
        <strain evidence="1">JCM 13064</strain>
    </source>
</reference>
<comment type="caution">
    <text evidence="1">The sequence shown here is derived from an EMBL/GenBank/DDBJ whole genome shotgun (WGS) entry which is preliminary data.</text>
</comment>
<reference evidence="1" key="2">
    <citation type="submission" date="2020-09" db="EMBL/GenBank/DDBJ databases">
        <authorList>
            <person name="Sun Q."/>
            <person name="Ohkuma M."/>
        </authorList>
    </citation>
    <scope>NUCLEOTIDE SEQUENCE</scope>
    <source>
        <strain evidence="1">JCM 13064</strain>
    </source>
</reference>
<dbReference type="Proteomes" id="UP000645217">
    <property type="component" value="Unassembled WGS sequence"/>
</dbReference>
<sequence>MTDQQTLRDRIADRLLAKDAESWGYGTFECSREFVLALADEMLAVRDDELAALRAELERMRLIARVNDGLHRAAHAEAEQAEAAVARVRAALAAPKLCGPSAVPSVPVTAVLAALDVPADGERGGEEASRG</sequence>
<keyword evidence="2" id="KW-1185">Reference proteome</keyword>
<name>A0A917QP40_9ACTN</name>
<dbReference type="EMBL" id="BMNT01000001">
    <property type="protein sequence ID" value="GGK61781.1"/>
    <property type="molecule type" value="Genomic_DNA"/>
</dbReference>